<dbReference type="RefSeq" id="WP_141350649.1">
    <property type="nucleotide sequence ID" value="NZ_BJNV01000015.1"/>
</dbReference>
<protein>
    <recommendedName>
        <fullName evidence="2">AsmA domain-containing protein</fullName>
    </recommendedName>
</protein>
<dbReference type="InterPro" id="IPR052894">
    <property type="entry name" value="AsmA-related"/>
</dbReference>
<reference evidence="3 4" key="1">
    <citation type="submission" date="2019-06" db="EMBL/GenBank/DDBJ databases">
        <title>Whole genome shotgun sequence of Zoogloea ramigera NBRC 15342.</title>
        <authorList>
            <person name="Hosoyama A."/>
            <person name="Uohara A."/>
            <person name="Ohji S."/>
            <person name="Ichikawa N."/>
        </authorList>
    </citation>
    <scope>NUCLEOTIDE SEQUENCE [LARGE SCALE GENOMIC DNA]</scope>
    <source>
        <strain evidence="3 4">NBRC 15342</strain>
    </source>
</reference>
<comment type="caution">
    <text evidence="3">The sequence shown here is derived from an EMBL/GenBank/DDBJ whole genome shotgun (WGS) entry which is preliminary data.</text>
</comment>
<organism evidence="3 4">
    <name type="scientific">Zoogloea ramigera</name>
    <dbReference type="NCBI Taxonomy" id="350"/>
    <lineage>
        <taxon>Bacteria</taxon>
        <taxon>Pseudomonadati</taxon>
        <taxon>Pseudomonadota</taxon>
        <taxon>Betaproteobacteria</taxon>
        <taxon>Rhodocyclales</taxon>
        <taxon>Zoogloeaceae</taxon>
        <taxon>Zoogloea</taxon>
    </lineage>
</organism>
<feature type="domain" description="AsmA" evidence="2">
    <location>
        <begin position="4"/>
        <end position="200"/>
    </location>
</feature>
<evidence type="ECO:0000259" key="2">
    <source>
        <dbReference type="Pfam" id="PF05170"/>
    </source>
</evidence>
<evidence type="ECO:0000313" key="3">
    <source>
        <dbReference type="EMBL" id="GEC95298.1"/>
    </source>
</evidence>
<dbReference type="EMBL" id="BJNV01000015">
    <property type="protein sequence ID" value="GEC95298.1"/>
    <property type="molecule type" value="Genomic_DNA"/>
</dbReference>
<evidence type="ECO:0000313" key="4">
    <source>
        <dbReference type="Proteomes" id="UP000318422"/>
    </source>
</evidence>
<dbReference type="PANTHER" id="PTHR30441">
    <property type="entry name" value="DUF748 DOMAIN-CONTAINING PROTEIN"/>
    <property type="match status" value="1"/>
</dbReference>
<dbReference type="Pfam" id="PF05170">
    <property type="entry name" value="AsmA"/>
    <property type="match status" value="2"/>
</dbReference>
<dbReference type="GO" id="GO:0005886">
    <property type="term" value="C:plasma membrane"/>
    <property type="evidence" value="ECO:0007669"/>
    <property type="project" value="TreeGrafter"/>
</dbReference>
<dbReference type="OrthoDB" id="9766390at2"/>
<dbReference type="GO" id="GO:0090313">
    <property type="term" value="P:regulation of protein targeting to membrane"/>
    <property type="evidence" value="ECO:0007669"/>
    <property type="project" value="TreeGrafter"/>
</dbReference>
<dbReference type="InterPro" id="IPR007844">
    <property type="entry name" value="AsmA"/>
</dbReference>
<feature type="compositionally biased region" description="Low complexity" evidence="1">
    <location>
        <begin position="699"/>
        <end position="721"/>
    </location>
</feature>
<dbReference type="AlphaFoldDB" id="A0A4Y4CQV2"/>
<feature type="compositionally biased region" description="Pro residues" evidence="1">
    <location>
        <begin position="682"/>
        <end position="698"/>
    </location>
</feature>
<feature type="region of interest" description="Disordered" evidence="1">
    <location>
        <begin position="674"/>
        <end position="721"/>
    </location>
</feature>
<name>A0A4Y4CQV2_ZOORA</name>
<accession>A0A4Y4CQV2</accession>
<gene>
    <name evidence="3" type="ORF">ZRA01_13710</name>
</gene>
<keyword evidence="4" id="KW-1185">Reference proteome</keyword>
<dbReference type="Proteomes" id="UP000318422">
    <property type="component" value="Unassembled WGS sequence"/>
</dbReference>
<dbReference type="PANTHER" id="PTHR30441:SF4">
    <property type="entry name" value="PROTEIN ASMA"/>
    <property type="match status" value="1"/>
</dbReference>
<feature type="domain" description="AsmA" evidence="2">
    <location>
        <begin position="400"/>
        <end position="605"/>
    </location>
</feature>
<evidence type="ECO:0000256" key="1">
    <source>
        <dbReference type="SAM" id="MobiDB-lite"/>
    </source>
</evidence>
<proteinExistence type="predicted"/>
<sequence>MYFKYLRYLAFALGGLCTVVAAGALFLYATFDGARLAAELSHFAKQRHQRSLRLEGPLELSMFPRLMLHVPRGSLSGRAGEGELLAFERAALGVRLMPLLTHRVVVDRVELDGLRVALLRDRDGKLNVADLLDPPAADNGKGVEPLAFAAASLAVRNGALTWNDEATGRALALSEFELTSGRLAALAEGYAELSGRLTQASPGTDARFTLEASYRLGPEGKPAQLDGVRVVLRGQLAGQPDAELGASIPRLTFTAEGLLADSAEVTFKQAGQQLRARLAGLKAGAGVWAAQRLSTELDWRTPFGRLAGSVAGGASWREEGRQLDLSGHSGELALTPEAASPVRKIAVRGDGRIDFARGSGVGKIELTHELGHLQGSWSVPRLAPLALGVDVDVESFDLDRQMANGKAQKNRKGEAAAADDAAPVDLSGLRGLDIDGVIRFGSLKAGGLKLDKLRVPLAVHDGRLVSTGQTATLYGGAFEGSLSLAADGNKVVWRAYLQNADAAALGRDLFGTAPFAGTTNIFVDLSSAGATRGQLRADMAGLARVRLRGGTLQGFDLLAALKEWRPAIQARQAAARRPGGGETSALGELTASFTIERGVARSTDLKAQGGPFAIAGGGSVDLAGRRLDLLSRVSLLVPPAGTDAALLAGLRGVALPVRVRGPFGQAEWRLEPGAQLATSPAPARPVLPVQPRPAPKPAAKPVAKPATKPAAAPEPSAEGGE</sequence>